<accession>A0A6F8T024</accession>
<organism evidence="2 3">
    <name type="scientific">Vreelandella aquamarina</name>
    <dbReference type="NCBI Taxonomy" id="77097"/>
    <lineage>
        <taxon>Bacteria</taxon>
        <taxon>Pseudomonadati</taxon>
        <taxon>Pseudomonadota</taxon>
        <taxon>Gammaproteobacteria</taxon>
        <taxon>Oceanospirillales</taxon>
        <taxon>Halomonadaceae</taxon>
        <taxon>Vreelandella</taxon>
    </lineage>
</organism>
<evidence type="ECO:0000313" key="2">
    <source>
        <dbReference type="EMBL" id="BCA93326.1"/>
    </source>
</evidence>
<sequence>MQPLVSIIMPSFNQATYLNDALDSVLQQSWRHVELIVMDGGSTDGSVAILQARQAQDPRLRWWSQPDKGPAHALNKALQKVRGTLVGWLNSDDRYTAGAIARGVTSMQAHPEWMMCYGQGEHINAQGQYMEHYPTLPTQEAGTHQVPEKATFQNGCFICQPTVFFKAVMPRLLGPLDQQLGAAFDFDYWLRAFNAFPGRIGFIPTVQAQSRLHDDCITQRQRRRVAIEGMATLARHQGSAPGHWVLTYINEQTQQGVTSHALKQDIEQLMQEIRSYMQPHEWHTLLTELENRQYPLNA</sequence>
<dbReference type="Gene3D" id="3.90.550.10">
    <property type="entry name" value="Spore Coat Polysaccharide Biosynthesis Protein SpsA, Chain A"/>
    <property type="match status" value="1"/>
</dbReference>
<dbReference type="PANTHER" id="PTHR43685">
    <property type="entry name" value="GLYCOSYLTRANSFERASE"/>
    <property type="match status" value="1"/>
</dbReference>
<dbReference type="EMBL" id="AP022821">
    <property type="protein sequence ID" value="BCA93326.1"/>
    <property type="molecule type" value="Genomic_DNA"/>
</dbReference>
<dbReference type="PANTHER" id="PTHR43685:SF2">
    <property type="entry name" value="GLYCOSYLTRANSFERASE 2-LIKE DOMAIN-CONTAINING PROTEIN"/>
    <property type="match status" value="1"/>
</dbReference>
<name>A0A6F8T024_9GAMM</name>
<reference evidence="2 3" key="1">
    <citation type="submission" date="2020-02" db="EMBL/GenBank/DDBJ databases">
        <title>Complete Genome Sequence of Halomonas meridiana strain BAA-801, Isolated from Deep Sea Thermal Vent.</title>
        <authorList>
            <person name="Takahashi Y."/>
            <person name="Takahashi H."/>
            <person name="Galipon J."/>
            <person name="Arakawa K."/>
        </authorList>
    </citation>
    <scope>NUCLEOTIDE SEQUENCE [LARGE SCALE GENOMIC DNA]</scope>
    <source>
        <strain evidence="2 3">Slthf1</strain>
    </source>
</reference>
<dbReference type="InterPro" id="IPR029044">
    <property type="entry name" value="Nucleotide-diphossugar_trans"/>
</dbReference>
<dbReference type="Pfam" id="PF00535">
    <property type="entry name" value="Glycos_transf_2"/>
    <property type="match status" value="1"/>
</dbReference>
<gene>
    <name evidence="2" type="ORF">HMSLTHF_31010</name>
</gene>
<dbReference type="SUPFAM" id="SSF53448">
    <property type="entry name" value="Nucleotide-diphospho-sugar transferases"/>
    <property type="match status" value="1"/>
</dbReference>
<protein>
    <recommendedName>
        <fullName evidence="1">Glycosyltransferase 2-like domain-containing protein</fullName>
    </recommendedName>
</protein>
<dbReference type="AlphaFoldDB" id="A0A6F8T024"/>
<feature type="domain" description="Glycosyltransferase 2-like" evidence="1">
    <location>
        <begin position="6"/>
        <end position="157"/>
    </location>
</feature>
<dbReference type="InterPro" id="IPR050834">
    <property type="entry name" value="Glycosyltransf_2"/>
</dbReference>
<evidence type="ECO:0000313" key="3">
    <source>
        <dbReference type="Proteomes" id="UP000503197"/>
    </source>
</evidence>
<proteinExistence type="predicted"/>
<dbReference type="CDD" id="cd06433">
    <property type="entry name" value="GT_2_WfgS_like"/>
    <property type="match status" value="1"/>
</dbReference>
<dbReference type="Proteomes" id="UP000503197">
    <property type="component" value="Chromosome"/>
</dbReference>
<evidence type="ECO:0000259" key="1">
    <source>
        <dbReference type="Pfam" id="PF00535"/>
    </source>
</evidence>
<dbReference type="InterPro" id="IPR001173">
    <property type="entry name" value="Glyco_trans_2-like"/>
</dbReference>
<dbReference type="RefSeq" id="WP_172416636.1">
    <property type="nucleotide sequence ID" value="NZ_AP022821.1"/>
</dbReference>